<name>A0A318LSN8_9PSEU</name>
<organism evidence="1 2">
    <name type="scientific">Prauserella flavalba</name>
    <dbReference type="NCBI Taxonomy" id="1477506"/>
    <lineage>
        <taxon>Bacteria</taxon>
        <taxon>Bacillati</taxon>
        <taxon>Actinomycetota</taxon>
        <taxon>Actinomycetes</taxon>
        <taxon>Pseudonocardiales</taxon>
        <taxon>Pseudonocardiaceae</taxon>
        <taxon>Prauserella</taxon>
    </lineage>
</organism>
<evidence type="ECO:0000313" key="1">
    <source>
        <dbReference type="EMBL" id="PXY35417.1"/>
    </source>
</evidence>
<keyword evidence="2" id="KW-1185">Reference proteome</keyword>
<sequence length="77" mass="8108">MKGFAAETAAAHPAAKNYWRRVSRYGQGVGIWHETYLVKAGEYETVYGNMPSCGLGTARGSTLRRAGDVGTAVGSAA</sequence>
<gene>
    <name evidence="1" type="ORF">BA062_07705</name>
</gene>
<accession>A0A318LSN8</accession>
<proteinExistence type="predicted"/>
<dbReference type="Pfam" id="PF13826">
    <property type="entry name" value="Monooxy_af470-like"/>
    <property type="match status" value="1"/>
</dbReference>
<evidence type="ECO:0000313" key="2">
    <source>
        <dbReference type="Proteomes" id="UP000247892"/>
    </source>
</evidence>
<reference evidence="1 2" key="1">
    <citation type="submission" date="2016-07" db="EMBL/GenBank/DDBJ databases">
        <title>Draft genome sequence of Prauserella sp. YIM 121212, isolated from alkaline soil.</title>
        <authorList>
            <person name="Ruckert C."/>
            <person name="Albersmeier A."/>
            <person name="Jiang C.-L."/>
            <person name="Jiang Y."/>
            <person name="Kalinowski J."/>
            <person name="Schneider O."/>
            <person name="Winkler A."/>
            <person name="Zotchev S.B."/>
        </authorList>
    </citation>
    <scope>NUCLEOTIDE SEQUENCE [LARGE SCALE GENOMIC DNA]</scope>
    <source>
        <strain evidence="1 2">YIM 121212</strain>
    </source>
</reference>
<comment type="caution">
    <text evidence="1">The sequence shown here is derived from an EMBL/GenBank/DDBJ whole genome shotgun (WGS) entry which is preliminary data.</text>
</comment>
<dbReference type="EMBL" id="MASU01000005">
    <property type="protein sequence ID" value="PXY35417.1"/>
    <property type="molecule type" value="Genomic_DNA"/>
</dbReference>
<dbReference type="AlphaFoldDB" id="A0A318LSN8"/>
<dbReference type="InterPro" id="IPR025444">
    <property type="entry name" value="Monooxy_af470"/>
</dbReference>
<dbReference type="Proteomes" id="UP000247892">
    <property type="component" value="Unassembled WGS sequence"/>
</dbReference>
<protein>
    <submittedName>
        <fullName evidence="1">Uncharacterized protein</fullName>
    </submittedName>
</protein>